<dbReference type="PROSITE" id="PS50850">
    <property type="entry name" value="MFS"/>
    <property type="match status" value="1"/>
</dbReference>
<dbReference type="PROSITE" id="PS50006">
    <property type="entry name" value="FHA_DOMAIN"/>
    <property type="match status" value="1"/>
</dbReference>
<feature type="domain" description="FHA" evidence="10">
    <location>
        <begin position="172"/>
        <end position="233"/>
    </location>
</feature>
<evidence type="ECO:0000256" key="8">
    <source>
        <dbReference type="RuleBase" id="RU003346"/>
    </source>
</evidence>
<dbReference type="PRINTS" id="PR00171">
    <property type="entry name" value="SUGRTRNSPORT"/>
</dbReference>
<dbReference type="InterPro" id="IPR050360">
    <property type="entry name" value="MFS_Sugar_Transporters"/>
</dbReference>
<dbReference type="HOGENOM" id="CLU_001265_30_12_1"/>
<feature type="transmembrane region" description="Helical" evidence="9">
    <location>
        <begin position="72"/>
        <end position="93"/>
    </location>
</feature>
<evidence type="ECO:0000259" key="11">
    <source>
        <dbReference type="PROSITE" id="PS50850"/>
    </source>
</evidence>
<feature type="transmembrane region" description="Helical" evidence="9">
    <location>
        <begin position="247"/>
        <end position="270"/>
    </location>
</feature>
<evidence type="ECO:0000313" key="13">
    <source>
        <dbReference type="Proteomes" id="UP000054279"/>
    </source>
</evidence>
<dbReference type="GO" id="GO:0005351">
    <property type="term" value="F:carbohydrate:proton symporter activity"/>
    <property type="evidence" value="ECO:0007669"/>
    <property type="project" value="TreeGrafter"/>
</dbReference>
<dbReference type="InterPro" id="IPR005829">
    <property type="entry name" value="Sugar_transporter_CS"/>
</dbReference>
<keyword evidence="5 9" id="KW-1133">Transmembrane helix</keyword>
<feature type="transmembrane region" description="Helical" evidence="9">
    <location>
        <begin position="290"/>
        <end position="310"/>
    </location>
</feature>
<dbReference type="AlphaFoldDB" id="A0A0C9VWK6"/>
<feature type="transmembrane region" description="Helical" evidence="9">
    <location>
        <begin position="317"/>
        <end position="339"/>
    </location>
</feature>
<comment type="subcellular location">
    <subcellularLocation>
        <location evidence="1">Membrane</location>
        <topology evidence="1">Multi-pass membrane protein</topology>
    </subcellularLocation>
</comment>
<feature type="domain" description="Major facilitator superfamily (MFS) profile" evidence="11">
    <location>
        <begin position="1"/>
        <end position="442"/>
    </location>
</feature>
<comment type="similarity">
    <text evidence="2 8">Belongs to the major facilitator superfamily. Sugar transporter (TC 2.A.1.1) family.</text>
</comment>
<dbReference type="Pfam" id="PF00083">
    <property type="entry name" value="Sugar_tr"/>
    <property type="match status" value="1"/>
</dbReference>
<dbReference type="PROSITE" id="PS00217">
    <property type="entry name" value="SUGAR_TRANSPORT_2"/>
    <property type="match status" value="1"/>
</dbReference>
<organism evidence="12 13">
    <name type="scientific">Sphaerobolus stellatus (strain SS14)</name>
    <dbReference type="NCBI Taxonomy" id="990650"/>
    <lineage>
        <taxon>Eukaryota</taxon>
        <taxon>Fungi</taxon>
        <taxon>Dikarya</taxon>
        <taxon>Basidiomycota</taxon>
        <taxon>Agaricomycotina</taxon>
        <taxon>Agaricomycetes</taxon>
        <taxon>Phallomycetidae</taxon>
        <taxon>Geastrales</taxon>
        <taxon>Sphaerobolaceae</taxon>
        <taxon>Sphaerobolus</taxon>
    </lineage>
</organism>
<evidence type="ECO:0000313" key="12">
    <source>
        <dbReference type="EMBL" id="KIJ43190.1"/>
    </source>
</evidence>
<feature type="transmembrane region" description="Helical" evidence="9">
    <location>
        <begin position="20"/>
        <end position="40"/>
    </location>
</feature>
<feature type="transmembrane region" description="Helical" evidence="9">
    <location>
        <begin position="351"/>
        <end position="381"/>
    </location>
</feature>
<dbReference type="GO" id="GO:0016020">
    <property type="term" value="C:membrane"/>
    <property type="evidence" value="ECO:0007669"/>
    <property type="project" value="UniProtKB-SubCell"/>
</dbReference>
<dbReference type="EMBL" id="KN837124">
    <property type="protein sequence ID" value="KIJ43190.1"/>
    <property type="molecule type" value="Genomic_DNA"/>
</dbReference>
<feature type="transmembrane region" description="Helical" evidence="9">
    <location>
        <begin position="420"/>
        <end position="438"/>
    </location>
</feature>
<evidence type="ECO:0000256" key="1">
    <source>
        <dbReference type="ARBA" id="ARBA00004141"/>
    </source>
</evidence>
<feature type="transmembrane region" description="Helical" evidence="9">
    <location>
        <begin position="144"/>
        <end position="166"/>
    </location>
</feature>
<evidence type="ECO:0008006" key="14">
    <source>
        <dbReference type="Google" id="ProtNLM"/>
    </source>
</evidence>
<feature type="transmembrane region" description="Helical" evidence="9">
    <location>
        <begin position="105"/>
        <end position="124"/>
    </location>
</feature>
<dbReference type="PANTHER" id="PTHR48022:SF2">
    <property type="entry name" value="PLASTIDIC GLUCOSE TRANSPORTER 4"/>
    <property type="match status" value="1"/>
</dbReference>
<keyword evidence="13" id="KW-1185">Reference proteome</keyword>
<dbReference type="SUPFAM" id="SSF103473">
    <property type="entry name" value="MFS general substrate transporter"/>
    <property type="match status" value="1"/>
</dbReference>
<dbReference type="InterPro" id="IPR000253">
    <property type="entry name" value="FHA_dom"/>
</dbReference>
<accession>A0A0C9VWK6</accession>
<evidence type="ECO:0000256" key="3">
    <source>
        <dbReference type="ARBA" id="ARBA00022448"/>
    </source>
</evidence>
<evidence type="ECO:0000256" key="5">
    <source>
        <dbReference type="ARBA" id="ARBA00022989"/>
    </source>
</evidence>
<comment type="catalytic activity">
    <reaction evidence="7">
        <text>myo-inositol(out) + H(+)(out) = myo-inositol(in) + H(+)(in)</text>
        <dbReference type="Rhea" id="RHEA:60364"/>
        <dbReference type="ChEBI" id="CHEBI:15378"/>
        <dbReference type="ChEBI" id="CHEBI:17268"/>
    </reaction>
</comment>
<name>A0A0C9VWK6_SPHS4</name>
<dbReference type="NCBIfam" id="TIGR00879">
    <property type="entry name" value="SP"/>
    <property type="match status" value="1"/>
</dbReference>
<evidence type="ECO:0000256" key="6">
    <source>
        <dbReference type="ARBA" id="ARBA00023136"/>
    </source>
</evidence>
<evidence type="ECO:0000259" key="10">
    <source>
        <dbReference type="PROSITE" id="PS50006"/>
    </source>
</evidence>
<evidence type="ECO:0000256" key="7">
    <source>
        <dbReference type="ARBA" id="ARBA00049119"/>
    </source>
</evidence>
<evidence type="ECO:0000256" key="9">
    <source>
        <dbReference type="SAM" id="Phobius"/>
    </source>
</evidence>
<reference evidence="12 13" key="1">
    <citation type="submission" date="2014-06" db="EMBL/GenBank/DDBJ databases">
        <title>Evolutionary Origins and Diversification of the Mycorrhizal Mutualists.</title>
        <authorList>
            <consortium name="DOE Joint Genome Institute"/>
            <consortium name="Mycorrhizal Genomics Consortium"/>
            <person name="Kohler A."/>
            <person name="Kuo A."/>
            <person name="Nagy L.G."/>
            <person name="Floudas D."/>
            <person name="Copeland A."/>
            <person name="Barry K.W."/>
            <person name="Cichocki N."/>
            <person name="Veneault-Fourrey C."/>
            <person name="LaButti K."/>
            <person name="Lindquist E.A."/>
            <person name="Lipzen A."/>
            <person name="Lundell T."/>
            <person name="Morin E."/>
            <person name="Murat C."/>
            <person name="Riley R."/>
            <person name="Ohm R."/>
            <person name="Sun H."/>
            <person name="Tunlid A."/>
            <person name="Henrissat B."/>
            <person name="Grigoriev I.V."/>
            <person name="Hibbett D.S."/>
            <person name="Martin F."/>
        </authorList>
    </citation>
    <scope>NUCLEOTIDE SEQUENCE [LARGE SCALE GENOMIC DNA]</scope>
    <source>
        <strain evidence="12 13">SS14</strain>
    </source>
</reference>
<protein>
    <recommendedName>
        <fullName evidence="14">Major facilitator superfamily (MFS) profile domain-containing protein</fullName>
    </recommendedName>
</protein>
<evidence type="ECO:0000256" key="4">
    <source>
        <dbReference type="ARBA" id="ARBA00022692"/>
    </source>
</evidence>
<evidence type="ECO:0000256" key="2">
    <source>
        <dbReference type="ARBA" id="ARBA00010992"/>
    </source>
</evidence>
<dbReference type="Gene3D" id="1.20.1250.20">
    <property type="entry name" value="MFS general substrate transporter like domains"/>
    <property type="match status" value="1"/>
</dbReference>
<dbReference type="Proteomes" id="UP000054279">
    <property type="component" value="Unassembled WGS sequence"/>
</dbReference>
<dbReference type="PROSITE" id="PS00216">
    <property type="entry name" value="SUGAR_TRANSPORT_1"/>
    <property type="match status" value="1"/>
</dbReference>
<dbReference type="InterPro" id="IPR003663">
    <property type="entry name" value="Sugar/inositol_transpt"/>
</dbReference>
<sequence length="500" mass="54612">MTSFDNRFSKDVNDSNLKGWLVAVLELGAWLGVLLTGPVADRLSRKYTIVAAVGVFIVGVIVQVSAMHASSIYAGRFVTGIGVGSLSMAVPLYNAELAPPEVRGSLVALQQLAITFGIMISFWIDYGTNFIGGTGETQHEAAWRIPLGLQLVPAIVLGVGILWMPFSPRWLVNKGRDDEAIEVLAYARNLPREHDLVQIEFLEIKSHKLFEDELSLEAFPDFQDGSFMSNLKLGLYGYLSLLSSRPLLFRVIIGGGVMFFQQWTGVNAILYYAPSIFTELGLTGNSTNLLATGVVGIAMFLATIPAVIYVDKLGRKPILYSGAFLMAACHIIVAILTALHANNWDTHKAAGWAACAMVWIFAMAFGYSWGPCAWVIVAEIFPLSVRGKGMSIAASSNWMNNFIVGQVTPTMLKNIGYKTFVVFGVFSFAGALFIIFLTPETAGRTLEEMDEVFGDSNRTAAADAERLTRIHKQLGLDTFEGRDVEVGSEKEDSSKHEHSI</sequence>
<gene>
    <name evidence="12" type="ORF">M422DRAFT_30930</name>
</gene>
<dbReference type="OrthoDB" id="8120565at2759"/>
<dbReference type="PANTHER" id="PTHR48022">
    <property type="entry name" value="PLASTIDIC GLUCOSE TRANSPORTER 4"/>
    <property type="match status" value="1"/>
</dbReference>
<dbReference type="InterPro" id="IPR005828">
    <property type="entry name" value="MFS_sugar_transport-like"/>
</dbReference>
<keyword evidence="4 9" id="KW-0812">Transmembrane</keyword>
<keyword evidence="3 8" id="KW-0813">Transport</keyword>
<feature type="transmembrane region" description="Helical" evidence="9">
    <location>
        <begin position="47"/>
        <end position="66"/>
    </location>
</feature>
<proteinExistence type="inferred from homology"/>
<keyword evidence="6 9" id="KW-0472">Membrane</keyword>
<dbReference type="InterPro" id="IPR020846">
    <property type="entry name" value="MFS_dom"/>
</dbReference>
<dbReference type="FunFam" id="1.20.1250.20:FF:000026">
    <property type="entry name" value="MFS quinate transporter QutD"/>
    <property type="match status" value="1"/>
</dbReference>
<dbReference type="InterPro" id="IPR036259">
    <property type="entry name" value="MFS_trans_sf"/>
</dbReference>